<dbReference type="InterPro" id="IPR040198">
    <property type="entry name" value="Fido_containing"/>
</dbReference>
<accession>A0A2B4RHA0</accession>
<name>A0A2B4RHA0_STYPI</name>
<dbReference type="InterPro" id="IPR003812">
    <property type="entry name" value="Fido"/>
</dbReference>
<dbReference type="EMBL" id="LSMT01000626">
    <property type="protein sequence ID" value="PFX15645.1"/>
    <property type="molecule type" value="Genomic_DNA"/>
</dbReference>
<evidence type="ECO:0000313" key="3">
    <source>
        <dbReference type="Proteomes" id="UP000225706"/>
    </source>
</evidence>
<gene>
    <name evidence="2" type="ORF">AWC38_SpisGene20137</name>
</gene>
<dbReference type="SUPFAM" id="SSF140931">
    <property type="entry name" value="Fic-like"/>
    <property type="match status" value="1"/>
</dbReference>
<sequence>MASEEAHGSTDGENRKRRLSQYLPFEAIEIPKWGKKEDISIEEMIAEILSHVKKWEEMKDRYDEKLINKVQKEFLVEFIFHVNMEEESGFSTFEETDEFLTHFYARGGNSQRRLSMREQETLNLGNAYEHLLARINGEEEPSDYGLMEVNLLRETHEKLMKDIEIPEGYAKPGIFSNCSRKTEYKGEEYEYEKPEDMESAVYKLLDQCNIMFDHCIKGGLEDSDDLYCLFKTCAWFLFEFLDLHPFSDGNGRLCRILSSYMLSKFTPFPTPMYKEWTNSCKENYKDALVAARKSDDRQDVRSWLIYNRLLINDSKTEFLVVGSRHQLSKIAIDSITVGNSTIQPLNSVRNLGSWFDSNMSMSIHIGAFYQ</sequence>
<dbReference type="Gene3D" id="1.10.3290.10">
    <property type="entry name" value="Fido-like domain"/>
    <property type="match status" value="1"/>
</dbReference>
<dbReference type="PANTHER" id="PTHR13504:SF38">
    <property type="entry name" value="FIDO DOMAIN-CONTAINING PROTEIN"/>
    <property type="match status" value="1"/>
</dbReference>
<dbReference type="AlphaFoldDB" id="A0A2B4RHA0"/>
<dbReference type="PROSITE" id="PS51459">
    <property type="entry name" value="FIDO"/>
    <property type="match status" value="1"/>
</dbReference>
<keyword evidence="3" id="KW-1185">Reference proteome</keyword>
<evidence type="ECO:0000313" key="2">
    <source>
        <dbReference type="EMBL" id="PFX15645.1"/>
    </source>
</evidence>
<dbReference type="STRING" id="50429.A0A2B4RHA0"/>
<organism evidence="2 3">
    <name type="scientific">Stylophora pistillata</name>
    <name type="common">Smooth cauliflower coral</name>
    <dbReference type="NCBI Taxonomy" id="50429"/>
    <lineage>
        <taxon>Eukaryota</taxon>
        <taxon>Metazoa</taxon>
        <taxon>Cnidaria</taxon>
        <taxon>Anthozoa</taxon>
        <taxon>Hexacorallia</taxon>
        <taxon>Scleractinia</taxon>
        <taxon>Astrocoeniina</taxon>
        <taxon>Pocilloporidae</taxon>
        <taxon>Stylophora</taxon>
    </lineage>
</organism>
<feature type="domain" description="Fido" evidence="1">
    <location>
        <begin position="147"/>
        <end position="306"/>
    </location>
</feature>
<dbReference type="Proteomes" id="UP000225706">
    <property type="component" value="Unassembled WGS sequence"/>
</dbReference>
<dbReference type="Pfam" id="PF02661">
    <property type="entry name" value="Fic"/>
    <property type="match status" value="1"/>
</dbReference>
<dbReference type="OrthoDB" id="5952475at2759"/>
<reference evidence="3" key="1">
    <citation type="journal article" date="2017" name="bioRxiv">
        <title>Comparative analysis of the genomes of Stylophora pistillata and Acropora digitifera provides evidence for extensive differences between species of corals.</title>
        <authorList>
            <person name="Voolstra C.R."/>
            <person name="Li Y."/>
            <person name="Liew Y.J."/>
            <person name="Baumgarten S."/>
            <person name="Zoccola D."/>
            <person name="Flot J.-F."/>
            <person name="Tambutte S."/>
            <person name="Allemand D."/>
            <person name="Aranda M."/>
        </authorList>
    </citation>
    <scope>NUCLEOTIDE SEQUENCE [LARGE SCALE GENOMIC DNA]</scope>
</reference>
<dbReference type="PANTHER" id="PTHR13504">
    <property type="entry name" value="FIDO DOMAIN-CONTAINING PROTEIN DDB_G0283145"/>
    <property type="match status" value="1"/>
</dbReference>
<dbReference type="InterPro" id="IPR036597">
    <property type="entry name" value="Fido-like_dom_sf"/>
</dbReference>
<proteinExistence type="predicted"/>
<evidence type="ECO:0000259" key="1">
    <source>
        <dbReference type="PROSITE" id="PS51459"/>
    </source>
</evidence>
<comment type="caution">
    <text evidence="2">The sequence shown here is derived from an EMBL/GenBank/DDBJ whole genome shotgun (WGS) entry which is preliminary data.</text>
</comment>
<protein>
    <submittedName>
        <fullName evidence="2">Fido domain-containing protein</fullName>
    </submittedName>
</protein>